<sequence length="174" mass="19243">MIFLFETWEVIRDFLETGGQVLLVIALATLVLWTLILEKYYYFFRVYPAEAKGVVGKWQARKDKSSWAAHRIREALISDVGTRLDKSVGLIKTMVAICPLLGLMGTVTGMISVFEIMGYTGTSNARLMASGISMATIPTMAGMVASLSGLYFGSRLESKAKKARDELADQLPYN</sequence>
<evidence type="ECO:0000256" key="7">
    <source>
        <dbReference type="SAM" id="Phobius"/>
    </source>
</evidence>
<feature type="transmembrane region" description="Helical" evidence="7">
    <location>
        <begin position="93"/>
        <end position="119"/>
    </location>
</feature>
<name>A0A1Y6BVF8_9BACT</name>
<reference evidence="10" key="1">
    <citation type="submission" date="2017-04" db="EMBL/GenBank/DDBJ databases">
        <authorList>
            <person name="Varghese N."/>
            <person name="Submissions S."/>
        </authorList>
    </citation>
    <scope>NUCLEOTIDE SEQUENCE [LARGE SCALE GENOMIC DNA]</scope>
    <source>
        <strain evidence="10">RKEM611</strain>
    </source>
</reference>
<dbReference type="GO" id="GO:0005886">
    <property type="term" value="C:plasma membrane"/>
    <property type="evidence" value="ECO:0007669"/>
    <property type="project" value="UniProtKB-SubCell"/>
</dbReference>
<protein>
    <submittedName>
        <fullName evidence="9">Outer membrane transport energization protein ExbB</fullName>
    </submittedName>
</protein>
<evidence type="ECO:0000313" key="9">
    <source>
        <dbReference type="EMBL" id="SMF20569.1"/>
    </source>
</evidence>
<feature type="transmembrane region" description="Helical" evidence="7">
    <location>
        <begin position="20"/>
        <end position="37"/>
    </location>
</feature>
<keyword evidence="6" id="KW-0813">Transport</keyword>
<dbReference type="InterPro" id="IPR050790">
    <property type="entry name" value="ExbB/TolQ_transport"/>
</dbReference>
<feature type="domain" description="MotA/TolQ/ExbB proton channel" evidence="8">
    <location>
        <begin position="61"/>
        <end position="166"/>
    </location>
</feature>
<dbReference type="GO" id="GO:0017038">
    <property type="term" value="P:protein import"/>
    <property type="evidence" value="ECO:0007669"/>
    <property type="project" value="TreeGrafter"/>
</dbReference>
<dbReference type="EMBL" id="FWZT01000007">
    <property type="protein sequence ID" value="SMF20569.1"/>
    <property type="molecule type" value="Genomic_DNA"/>
</dbReference>
<evidence type="ECO:0000256" key="4">
    <source>
        <dbReference type="ARBA" id="ARBA00022989"/>
    </source>
</evidence>
<dbReference type="STRING" id="1513793.SAMN06296036_10739"/>
<accession>A0A1Y6BVF8</accession>
<dbReference type="RefSeq" id="WP_132318589.1">
    <property type="nucleotide sequence ID" value="NZ_FWZT01000007.1"/>
</dbReference>
<evidence type="ECO:0000256" key="3">
    <source>
        <dbReference type="ARBA" id="ARBA00022692"/>
    </source>
</evidence>
<evidence type="ECO:0000259" key="8">
    <source>
        <dbReference type="Pfam" id="PF01618"/>
    </source>
</evidence>
<evidence type="ECO:0000256" key="2">
    <source>
        <dbReference type="ARBA" id="ARBA00022475"/>
    </source>
</evidence>
<evidence type="ECO:0000313" key="10">
    <source>
        <dbReference type="Proteomes" id="UP000192907"/>
    </source>
</evidence>
<comment type="similarity">
    <text evidence="6">Belongs to the exbB/tolQ family.</text>
</comment>
<comment type="subcellular location">
    <subcellularLocation>
        <location evidence="1">Cell membrane</location>
        <topology evidence="1">Multi-pass membrane protein</topology>
    </subcellularLocation>
    <subcellularLocation>
        <location evidence="6">Membrane</location>
        <topology evidence="6">Multi-pass membrane protein</topology>
    </subcellularLocation>
</comment>
<dbReference type="Pfam" id="PF01618">
    <property type="entry name" value="MotA_ExbB"/>
    <property type="match status" value="1"/>
</dbReference>
<keyword evidence="4 7" id="KW-1133">Transmembrane helix</keyword>
<dbReference type="PANTHER" id="PTHR30625">
    <property type="entry name" value="PROTEIN TOLQ"/>
    <property type="match status" value="1"/>
</dbReference>
<dbReference type="InterPro" id="IPR002898">
    <property type="entry name" value="MotA_ExbB_proton_chnl"/>
</dbReference>
<gene>
    <name evidence="9" type="ORF">SAMN06296036_10739</name>
</gene>
<dbReference type="AlphaFoldDB" id="A0A1Y6BVF8"/>
<keyword evidence="3 7" id="KW-0812">Transmembrane</keyword>
<dbReference type="PANTHER" id="PTHR30625:SF18">
    <property type="entry name" value="TONB2 ENERGY TRANSDUCTION SYSTEM INNER MEMBRANE COMPONENT EXBB"/>
    <property type="match status" value="1"/>
</dbReference>
<keyword evidence="6" id="KW-0653">Protein transport</keyword>
<keyword evidence="10" id="KW-1185">Reference proteome</keyword>
<evidence type="ECO:0000256" key="6">
    <source>
        <dbReference type="RuleBase" id="RU004057"/>
    </source>
</evidence>
<evidence type="ECO:0000256" key="1">
    <source>
        <dbReference type="ARBA" id="ARBA00004651"/>
    </source>
</evidence>
<organism evidence="9 10">
    <name type="scientific">Pseudobacteriovorax antillogorgiicola</name>
    <dbReference type="NCBI Taxonomy" id="1513793"/>
    <lineage>
        <taxon>Bacteria</taxon>
        <taxon>Pseudomonadati</taxon>
        <taxon>Bdellovibrionota</taxon>
        <taxon>Oligoflexia</taxon>
        <taxon>Oligoflexales</taxon>
        <taxon>Pseudobacteriovoracaceae</taxon>
        <taxon>Pseudobacteriovorax</taxon>
    </lineage>
</organism>
<keyword evidence="2" id="KW-1003">Cell membrane</keyword>
<feature type="transmembrane region" description="Helical" evidence="7">
    <location>
        <begin position="131"/>
        <end position="152"/>
    </location>
</feature>
<evidence type="ECO:0000256" key="5">
    <source>
        <dbReference type="ARBA" id="ARBA00023136"/>
    </source>
</evidence>
<keyword evidence="5 7" id="KW-0472">Membrane</keyword>
<proteinExistence type="inferred from homology"/>
<dbReference type="Proteomes" id="UP000192907">
    <property type="component" value="Unassembled WGS sequence"/>
</dbReference>
<dbReference type="OrthoDB" id="5292002at2"/>